<dbReference type="PANTHER" id="PTHR38344">
    <property type="entry name" value="UPF0753 PROTEIN AQ_863"/>
    <property type="match status" value="1"/>
</dbReference>
<evidence type="ECO:0000256" key="7">
    <source>
        <dbReference type="SAM" id="Coils"/>
    </source>
</evidence>
<dbReference type="GO" id="GO:0008270">
    <property type="term" value="F:zinc ion binding"/>
    <property type="evidence" value="ECO:0007669"/>
    <property type="project" value="UniProtKB-UniRule"/>
</dbReference>
<feature type="binding site" evidence="6">
    <location>
        <position position="518"/>
    </location>
    <ligand>
        <name>Zn(2+)</name>
        <dbReference type="ChEBI" id="CHEBI:29105"/>
    </ligand>
</feature>
<protein>
    <recommendedName>
        <fullName evidence="6">Probable inorganic carbon transporter subunit DabA</fullName>
    </recommendedName>
</protein>
<comment type="function">
    <text evidence="6">Part of an energy-coupled inorganic carbon pump.</text>
</comment>
<dbReference type="AlphaFoldDB" id="A0A517QA33"/>
<comment type="similarity">
    <text evidence="6">Belongs to the inorganic carbon transporter (TC 9.A.2) DabA family.</text>
</comment>
<feature type="binding site" evidence="6">
    <location>
        <position position="721"/>
    </location>
    <ligand>
        <name>Zn(2+)</name>
        <dbReference type="ChEBI" id="CHEBI:29105"/>
    </ligand>
</feature>
<keyword evidence="5 6" id="KW-0472">Membrane</keyword>
<keyword evidence="7" id="KW-0175">Coiled coil</keyword>
<proteinExistence type="inferred from homology"/>
<keyword evidence="2 6" id="KW-1003">Cell membrane</keyword>
<evidence type="ECO:0000256" key="5">
    <source>
        <dbReference type="ARBA" id="ARBA00023136"/>
    </source>
</evidence>
<evidence type="ECO:0000256" key="4">
    <source>
        <dbReference type="ARBA" id="ARBA00022833"/>
    </source>
</evidence>
<evidence type="ECO:0000256" key="1">
    <source>
        <dbReference type="ARBA" id="ARBA00022448"/>
    </source>
</evidence>
<sequence length="1049" mass="118739">MNKSTEHMTGDQPGVSIDSEEYADLIHAITHAAHFLPAQGPITVFVHHNTLHAFENLSFENGVFEGGRIFGCHPYLSEERYRKKLESQRIRIQDLQAVLQDELAENADQLIGTFGTRYALRLAMLEFPLYSGPVAELRWFIAETDALRRFRQEVSLSTREQTIAKTQQWIMRDFRNGKYKADSKTEAIMNNVFCQFDRNSMDSWDDQKWESFALHFLWQVCHKNAQAANVKADQPTQKSIRHRDILHIATGVDSDLIVNDVLIRFCAAFLDQGFGAWTLPARETGFFHAFLNLYSGSKLSPSVSLTGLNQEIDRLVESKLSPLESISESLSLLGVTDEERDEYITQTLLALRGWSGIVWQMESNAEWAPHPAPAGSLIEFLAVRLILDRLAVATVMQESLNFEGTLATVRNEILPNSLPSRKDHNYQLAFTLFQLSQVRGWNPEDLVHLSDEQWTLLIQEIELFSSLERRRVFHLAYERKYRNDVLNAVTSHTNRYREQQAQANYRKPIHPSYQVVCCIDEREESFRRHLEEIAPDCQTFGIAGFFGVAMYYRGAADAHFTPLCPVNIKPIHYVQEETLYSLARISRRRAATRQRLGRATHQTHVGTRTFIGGFLTGLVGSLAAFPLVARTLFPRTTAQIRSMFQSIVAPPTTQLRLERISAEPGANEDQLGYSIEEMAQIVEGGLRAMGLAQPELFSPLVIICGHGSSSLNNPHEAAHDCGACGGGRGGPNARAFAQMANDPRVRRILSEHNLFIPDKTIFLGCYHNTCNDNITWYDLDRLPVSHRKLFETADKHISAARAHNAHERCRRFESADLEISVNEALRHVEGRAEDLSQVRPEYGHATNSICFVGRREWSRGLFLDRRAFLTSYDPLQDDENSTILERLLQAVIPVCAGINLEYYFSYVDSTGYGCGTKLAHNITSLLGVMDGAASDLRPGLPWQMVEIHEPVRLLLVIETTKEAIVRIINNNPNIARLVNGNWVQLAILDVETSQIQVYRNDAFELYRPETENLPSINSSIDWYRGSREHLGFASIDNHTSSSLNQVSVP</sequence>
<comment type="subunit">
    <text evidence="6">Forms a complex with DabB.</text>
</comment>
<keyword evidence="3 6" id="KW-0479">Metal-binding</keyword>
<gene>
    <name evidence="6" type="primary">dabA</name>
    <name evidence="8" type="ORF">Enr10x_38370</name>
</gene>
<evidence type="ECO:0000313" key="8">
    <source>
        <dbReference type="EMBL" id="QDT28493.1"/>
    </source>
</evidence>
<name>A0A517QA33_9PLAN</name>
<comment type="cofactor">
    <cofactor evidence="6">
        <name>Zn(2+)</name>
        <dbReference type="ChEBI" id="CHEBI:29105"/>
    </cofactor>
</comment>
<dbReference type="RefSeq" id="WP_145450975.1">
    <property type="nucleotide sequence ID" value="NZ_CP037421.1"/>
</dbReference>
<dbReference type="GO" id="GO:0005886">
    <property type="term" value="C:plasma membrane"/>
    <property type="evidence" value="ECO:0007669"/>
    <property type="project" value="UniProtKB-SubCell"/>
</dbReference>
<dbReference type="Proteomes" id="UP000315647">
    <property type="component" value="Chromosome"/>
</dbReference>
<accession>A0A517QA33</accession>
<dbReference type="PANTHER" id="PTHR38344:SF1">
    <property type="entry name" value="INORGANIC CARBON TRANSPORTER SUBUNIT DABA-RELATED"/>
    <property type="match status" value="1"/>
</dbReference>
<dbReference type="EMBL" id="CP037421">
    <property type="protein sequence ID" value="QDT28493.1"/>
    <property type="molecule type" value="Genomic_DNA"/>
</dbReference>
<keyword evidence="9" id="KW-1185">Reference proteome</keyword>
<reference evidence="8 9" key="1">
    <citation type="submission" date="2019-03" db="EMBL/GenBank/DDBJ databases">
        <title>Deep-cultivation of Planctomycetes and their phenomic and genomic characterization uncovers novel biology.</title>
        <authorList>
            <person name="Wiegand S."/>
            <person name="Jogler M."/>
            <person name="Boedeker C."/>
            <person name="Pinto D."/>
            <person name="Vollmers J."/>
            <person name="Rivas-Marin E."/>
            <person name="Kohn T."/>
            <person name="Peeters S.H."/>
            <person name="Heuer A."/>
            <person name="Rast P."/>
            <person name="Oberbeckmann S."/>
            <person name="Bunk B."/>
            <person name="Jeske O."/>
            <person name="Meyerdierks A."/>
            <person name="Storesund J.E."/>
            <person name="Kallscheuer N."/>
            <person name="Luecker S."/>
            <person name="Lage O.M."/>
            <person name="Pohl T."/>
            <person name="Merkel B.J."/>
            <person name="Hornburger P."/>
            <person name="Mueller R.-W."/>
            <person name="Bruemmer F."/>
            <person name="Labrenz M."/>
            <person name="Spormann A.M."/>
            <person name="Op den Camp H."/>
            <person name="Overmann J."/>
            <person name="Amann R."/>
            <person name="Jetten M.S.M."/>
            <person name="Mascher T."/>
            <person name="Medema M.H."/>
            <person name="Devos D.P."/>
            <person name="Kaster A.-K."/>
            <person name="Ovreas L."/>
            <person name="Rohde M."/>
            <person name="Galperin M.Y."/>
            <person name="Jogler C."/>
        </authorList>
    </citation>
    <scope>NUCLEOTIDE SEQUENCE [LARGE SCALE GENOMIC DNA]</scope>
    <source>
        <strain evidence="8 9">Enr10</strain>
    </source>
</reference>
<evidence type="ECO:0000256" key="6">
    <source>
        <dbReference type="HAMAP-Rule" id="MF_01871"/>
    </source>
</evidence>
<dbReference type="Pfam" id="PF10070">
    <property type="entry name" value="DabA"/>
    <property type="match status" value="1"/>
</dbReference>
<comment type="subcellular location">
    <subcellularLocation>
        <location evidence="6">Cell membrane</location>
        <topology evidence="6">Peripheral membrane protein</topology>
    </subcellularLocation>
</comment>
<organism evidence="8 9">
    <name type="scientific">Gimesia panareensis</name>
    <dbReference type="NCBI Taxonomy" id="2527978"/>
    <lineage>
        <taxon>Bacteria</taxon>
        <taxon>Pseudomonadati</taxon>
        <taxon>Planctomycetota</taxon>
        <taxon>Planctomycetia</taxon>
        <taxon>Planctomycetales</taxon>
        <taxon>Planctomycetaceae</taxon>
        <taxon>Gimesia</taxon>
    </lineage>
</organism>
<feature type="coiled-coil region" evidence="7">
    <location>
        <begin position="78"/>
        <end position="105"/>
    </location>
</feature>
<feature type="binding site" evidence="6">
    <location>
        <position position="520"/>
    </location>
    <ligand>
        <name>Zn(2+)</name>
        <dbReference type="ChEBI" id="CHEBI:29105"/>
    </ligand>
</feature>
<keyword evidence="1 6" id="KW-0813">Transport</keyword>
<evidence type="ECO:0000256" key="2">
    <source>
        <dbReference type="ARBA" id="ARBA00022475"/>
    </source>
</evidence>
<dbReference type="InterPro" id="IPR018752">
    <property type="entry name" value="DabA"/>
</dbReference>
<evidence type="ECO:0000256" key="3">
    <source>
        <dbReference type="ARBA" id="ARBA00022723"/>
    </source>
</evidence>
<evidence type="ECO:0000313" key="9">
    <source>
        <dbReference type="Proteomes" id="UP000315647"/>
    </source>
</evidence>
<feature type="binding site" evidence="6">
    <location>
        <position position="706"/>
    </location>
    <ligand>
        <name>Zn(2+)</name>
        <dbReference type="ChEBI" id="CHEBI:29105"/>
    </ligand>
</feature>
<keyword evidence="4 6" id="KW-0862">Zinc</keyword>
<dbReference type="HAMAP" id="MF_01871">
    <property type="entry name" value="DabA"/>
    <property type="match status" value="1"/>
</dbReference>